<evidence type="ECO:0000259" key="7">
    <source>
        <dbReference type="Pfam" id="PF00330"/>
    </source>
</evidence>
<evidence type="ECO:0000256" key="2">
    <source>
        <dbReference type="ARBA" id="ARBA00022723"/>
    </source>
</evidence>
<comment type="cofactor">
    <cofactor evidence="6">
        <name>[4Fe-4S] cluster</name>
        <dbReference type="ChEBI" id="CHEBI:49883"/>
    </cofactor>
    <text evidence="6">Binds 1 [4Fe-4S] cluster per subunit.</text>
</comment>
<evidence type="ECO:0000256" key="6">
    <source>
        <dbReference type="HAMAP-Rule" id="MF_01027"/>
    </source>
</evidence>
<proteinExistence type="inferred from homology"/>
<keyword evidence="1 6" id="KW-0004">4Fe-4S</keyword>
<keyword evidence="4 6" id="KW-0411">Iron-sulfur</keyword>
<dbReference type="Gene3D" id="3.30.499.10">
    <property type="entry name" value="Aconitase, domain 3"/>
    <property type="match status" value="2"/>
</dbReference>
<protein>
    <recommendedName>
        <fullName evidence="6">3-isopropylmalate dehydratase large subunit</fullName>
        <ecNumber evidence="6">4.2.1.33</ecNumber>
    </recommendedName>
    <alternativeName>
        <fullName evidence="6">Alpha-IPM isomerase</fullName>
        <shortName evidence="6">IPMI</shortName>
    </alternativeName>
    <alternativeName>
        <fullName evidence="6">Isopropylmalate isomerase</fullName>
    </alternativeName>
</protein>
<evidence type="ECO:0000256" key="4">
    <source>
        <dbReference type="ARBA" id="ARBA00023014"/>
    </source>
</evidence>
<evidence type="ECO:0000256" key="5">
    <source>
        <dbReference type="ARBA" id="ARBA00023239"/>
    </source>
</evidence>
<feature type="domain" description="Aconitase/3-isopropylmalate dehydratase large subunit alpha/beta/alpha" evidence="7">
    <location>
        <begin position="9"/>
        <end position="292"/>
    </location>
</feature>
<dbReference type="PRINTS" id="PR00415">
    <property type="entry name" value="ACONITASE"/>
</dbReference>
<dbReference type="GO" id="GO:0009098">
    <property type="term" value="P:L-leucine biosynthetic process"/>
    <property type="evidence" value="ECO:0007669"/>
    <property type="project" value="UniProtKB-UniRule"/>
</dbReference>
<dbReference type="NCBIfam" id="TIGR01343">
    <property type="entry name" value="hacA_fam"/>
    <property type="match status" value="1"/>
</dbReference>
<feature type="binding site" evidence="6">
    <location>
        <position position="308"/>
    </location>
    <ligand>
        <name>[4Fe-4S] cluster</name>
        <dbReference type="ChEBI" id="CHEBI:49883"/>
    </ligand>
</feature>
<dbReference type="InterPro" id="IPR015931">
    <property type="entry name" value="Acnase/IPM_dHydase_lsu_aba_1/3"/>
</dbReference>
<dbReference type="InterPro" id="IPR050067">
    <property type="entry name" value="IPM_dehydratase_rel_enz"/>
</dbReference>
<evidence type="ECO:0000313" key="9">
    <source>
        <dbReference type="Proteomes" id="UP000018159"/>
    </source>
</evidence>
<comment type="similarity">
    <text evidence="6">Belongs to the aconitase/IPM isomerase family. LeuC type 2 subfamily.</text>
</comment>
<dbReference type="PANTHER" id="PTHR43822">
    <property type="entry name" value="HOMOACONITASE, MITOCHONDRIAL-RELATED"/>
    <property type="match status" value="1"/>
</dbReference>
<comment type="function">
    <text evidence="6">Catalyzes the isomerization between 2-isopropylmalate and 3-isopropylmalate, via the formation of 2-isopropylmaleate.</text>
</comment>
<keyword evidence="6" id="KW-0100">Branched-chain amino acid biosynthesis</keyword>
<dbReference type="EC" id="4.2.1.33" evidence="6"/>
<dbReference type="GO" id="GO:0046872">
    <property type="term" value="F:metal ion binding"/>
    <property type="evidence" value="ECO:0007669"/>
    <property type="project" value="UniProtKB-KW"/>
</dbReference>
<dbReference type="InterPro" id="IPR036008">
    <property type="entry name" value="Aconitase_4Fe-4S_dom"/>
</dbReference>
<dbReference type="UniPathway" id="UPA00048">
    <property type="reaction ID" value="UER00071"/>
</dbReference>
<feature type="binding site" evidence="6">
    <location>
        <position position="366"/>
    </location>
    <ligand>
        <name>[4Fe-4S] cluster</name>
        <dbReference type="ChEBI" id="CHEBI:49883"/>
    </ligand>
</feature>
<dbReference type="CDD" id="cd01583">
    <property type="entry name" value="IPMI"/>
    <property type="match status" value="1"/>
</dbReference>
<accession>V6ARU7</accession>
<feature type="domain" description="Aconitase/3-isopropylmalate dehydratase large subunit alpha/beta/alpha" evidence="7">
    <location>
        <begin position="295"/>
        <end position="417"/>
    </location>
</feature>
<evidence type="ECO:0000256" key="3">
    <source>
        <dbReference type="ARBA" id="ARBA00023004"/>
    </source>
</evidence>
<dbReference type="NCBIfam" id="NF001614">
    <property type="entry name" value="PRK00402.1"/>
    <property type="match status" value="1"/>
</dbReference>
<dbReference type="SUPFAM" id="SSF53732">
    <property type="entry name" value="Aconitase iron-sulfur domain"/>
    <property type="match status" value="1"/>
</dbReference>
<sequence>MCSVNITEKILARASSKSRVAPDDIVFANVDKAMIHDVSGPGVIKVFEKLKKEGIPVEKLWDSSKIWVAEDHFVPSAEKISAENIVKLTKFTKQYGIEKHFKYGMGQYGICHTLSHEEAMVLPGEVYVGGDSHTNTTGALGAFACGLGHTDVAYVLLNGKIWFKVPQTLYFKLNGRLSDNVMAKDFILKIIGDIGTDGAAYETMQFGGTGISEMSVESRLTLCNMTTEAGAKNGIIEPDQKVFEYLAQRGATKYSPVYGDEDAEYAKVYEYEASELEPLVAKPYSPENIAVVRDVAGVELDKSYIGSCTGAKYEDLEAAARILKGRKVKIRTEVLPAAISIYKRAMENGLIKIFLDAGVTVGPPTCGACCGAHMGVLAKDEVCISTTNRNFPGRMGHVESKTYLASPLVAAASAVTGKITDPRDLR</sequence>
<comment type="pathway">
    <text evidence="6">Amino-acid biosynthesis; L-leucine biosynthesis; L-leucine from 3-methyl-2-oxobutanoate: step 2/4.</text>
</comment>
<keyword evidence="6" id="KW-0028">Amino-acid biosynthesis</keyword>
<reference evidence="8 9" key="1">
    <citation type="journal article" date="2013" name="PLoS ONE">
        <title>Enrichment and Genome Sequence of the Group I.1a Ammonia-Oxidizing Archaeon ?Ca. Nitrosotenuis uzonensis? Representing a Clade Globally.</title>
        <authorList>
            <person name="Lebedeva E.V."/>
            <person name="Hatzenpichler R."/>
            <person name="Pelletier E."/>
            <person name="Schuster N."/>
            <person name="Hauzmayer S."/>
            <person name="Bulaev A."/>
            <person name="Grigor'eva N.V."/>
            <person name="Galushko A."/>
            <person name="Schmid M."/>
            <person name="Palatinszky M."/>
            <person name="Le Paslier D."/>
            <person name="Daims H."/>
            <person name="Wagner M."/>
        </authorList>
    </citation>
    <scope>NUCLEOTIDE SEQUENCE [LARGE SCALE GENOMIC DNA]</scope>
    <source>
        <strain evidence="8 9">N4</strain>
    </source>
</reference>
<dbReference type="HAMAP" id="MF_01027">
    <property type="entry name" value="LeuC_type2"/>
    <property type="match status" value="1"/>
</dbReference>
<dbReference type="STRING" id="1407055.NITUZ_140335"/>
<dbReference type="InterPro" id="IPR033941">
    <property type="entry name" value="IPMI_cat"/>
</dbReference>
<keyword evidence="3 6" id="KW-0408">Iron</keyword>
<dbReference type="PANTHER" id="PTHR43822:SF2">
    <property type="entry name" value="HOMOACONITASE, MITOCHONDRIAL"/>
    <property type="match status" value="1"/>
</dbReference>
<feature type="binding site" evidence="6">
    <location>
        <position position="369"/>
    </location>
    <ligand>
        <name>[4Fe-4S] cluster</name>
        <dbReference type="ChEBI" id="CHEBI:49883"/>
    </ligand>
</feature>
<keyword evidence="2 6" id="KW-0479">Metal-binding</keyword>
<dbReference type="Proteomes" id="UP000018159">
    <property type="component" value="Unassembled WGS sequence"/>
</dbReference>
<keyword evidence="5 6" id="KW-0456">Lyase</keyword>
<gene>
    <name evidence="6 8" type="primary">leuC</name>
    <name evidence="8" type="ORF">NITUZ_140335</name>
</gene>
<dbReference type="GO" id="GO:0003861">
    <property type="term" value="F:3-isopropylmalate dehydratase activity"/>
    <property type="evidence" value="ECO:0007669"/>
    <property type="project" value="UniProtKB-UniRule"/>
</dbReference>
<keyword evidence="6" id="KW-0432">Leucine biosynthesis</keyword>
<comment type="catalytic activity">
    <reaction evidence="6">
        <text>(2R,3S)-3-isopropylmalate = (2S)-2-isopropylmalate</text>
        <dbReference type="Rhea" id="RHEA:32287"/>
        <dbReference type="ChEBI" id="CHEBI:1178"/>
        <dbReference type="ChEBI" id="CHEBI:35121"/>
        <dbReference type="EC" id="4.2.1.33"/>
    </reaction>
</comment>
<dbReference type="InterPro" id="IPR011826">
    <property type="entry name" value="HAcnase/IPMdehydase_lsu_prok"/>
</dbReference>
<name>V6ARU7_9ARCH</name>
<dbReference type="EMBL" id="CBTY010000006">
    <property type="protein sequence ID" value="CDI05260.1"/>
    <property type="molecule type" value="Genomic_DNA"/>
</dbReference>
<dbReference type="AlphaFoldDB" id="V6ARU7"/>
<comment type="caution">
    <text evidence="8">The sequence shown here is derived from an EMBL/GenBank/DDBJ whole genome shotgun (WGS) entry which is preliminary data.</text>
</comment>
<evidence type="ECO:0000313" key="8">
    <source>
        <dbReference type="EMBL" id="CDI05260.1"/>
    </source>
</evidence>
<dbReference type="InterPro" id="IPR006251">
    <property type="entry name" value="Homoacnase/IPMdehydase_lsu"/>
</dbReference>
<comment type="subunit">
    <text evidence="6">Heterodimer of LeuC and LeuD.</text>
</comment>
<dbReference type="InterPro" id="IPR001030">
    <property type="entry name" value="Acoase/IPM_deHydtase_lsu_aba"/>
</dbReference>
<organism evidence="8 9">
    <name type="scientific">Candidatus Nitrosotenuis uzonensis</name>
    <dbReference type="NCBI Taxonomy" id="1407055"/>
    <lineage>
        <taxon>Archaea</taxon>
        <taxon>Nitrososphaerota</taxon>
        <taxon>Candidatus Nitrosotenuis</taxon>
    </lineage>
</organism>
<dbReference type="NCBIfam" id="TIGR02086">
    <property type="entry name" value="IPMI_arch"/>
    <property type="match status" value="1"/>
</dbReference>
<dbReference type="GO" id="GO:0051539">
    <property type="term" value="F:4 iron, 4 sulfur cluster binding"/>
    <property type="evidence" value="ECO:0007669"/>
    <property type="project" value="UniProtKB-KW"/>
</dbReference>
<dbReference type="Pfam" id="PF00330">
    <property type="entry name" value="Aconitase"/>
    <property type="match status" value="2"/>
</dbReference>
<evidence type="ECO:0000256" key="1">
    <source>
        <dbReference type="ARBA" id="ARBA00022485"/>
    </source>
</evidence>
<keyword evidence="9" id="KW-1185">Reference proteome</keyword>